<sequence length="115" mass="11748">MYHEGGHGGFEGGYGGNADHVGLGHGGYFVHGGVADHEGEVGGIEGHGGYGGIADHLGGGEGHEGYSDEGGIADHEGNEGYGEEHKESDEHDGGDCFNLICVFGKAPMVTTFYPT</sequence>
<name>A0A8K0K0V9_LADFU</name>
<evidence type="ECO:0000313" key="2">
    <source>
        <dbReference type="EMBL" id="KAG8225629.1"/>
    </source>
</evidence>
<keyword evidence="3" id="KW-1185">Reference proteome</keyword>
<feature type="region of interest" description="Disordered" evidence="1">
    <location>
        <begin position="52"/>
        <end position="91"/>
    </location>
</feature>
<comment type="caution">
    <text evidence="2">The sequence shown here is derived from an EMBL/GenBank/DDBJ whole genome shotgun (WGS) entry which is preliminary data.</text>
</comment>
<dbReference type="EMBL" id="KZ308244">
    <property type="protein sequence ID" value="KAG8225629.1"/>
    <property type="molecule type" value="Genomic_DNA"/>
</dbReference>
<evidence type="ECO:0000313" key="3">
    <source>
        <dbReference type="Proteomes" id="UP000792457"/>
    </source>
</evidence>
<gene>
    <name evidence="2" type="ORF">J437_LFUL004197</name>
</gene>
<accession>A0A8K0K0V9</accession>
<protein>
    <submittedName>
        <fullName evidence="2">Uncharacterized protein</fullName>
    </submittedName>
</protein>
<evidence type="ECO:0000256" key="1">
    <source>
        <dbReference type="SAM" id="MobiDB-lite"/>
    </source>
</evidence>
<proteinExistence type="predicted"/>
<dbReference type="Proteomes" id="UP000792457">
    <property type="component" value="Unassembled WGS sequence"/>
</dbReference>
<reference evidence="2" key="1">
    <citation type="submission" date="2013-04" db="EMBL/GenBank/DDBJ databases">
        <authorList>
            <person name="Qu J."/>
            <person name="Murali S.C."/>
            <person name="Bandaranaike D."/>
            <person name="Bellair M."/>
            <person name="Blankenburg K."/>
            <person name="Chao H."/>
            <person name="Dinh H."/>
            <person name="Doddapaneni H."/>
            <person name="Downs B."/>
            <person name="Dugan-Rocha S."/>
            <person name="Elkadiri S."/>
            <person name="Gnanaolivu R.D."/>
            <person name="Hernandez B."/>
            <person name="Javaid M."/>
            <person name="Jayaseelan J.C."/>
            <person name="Lee S."/>
            <person name="Li M."/>
            <person name="Ming W."/>
            <person name="Munidasa M."/>
            <person name="Muniz J."/>
            <person name="Nguyen L."/>
            <person name="Ongeri F."/>
            <person name="Osuji N."/>
            <person name="Pu L.-L."/>
            <person name="Puazo M."/>
            <person name="Qu C."/>
            <person name="Quiroz J."/>
            <person name="Raj R."/>
            <person name="Weissenberger G."/>
            <person name="Xin Y."/>
            <person name="Zou X."/>
            <person name="Han Y."/>
            <person name="Richards S."/>
            <person name="Worley K."/>
            <person name="Muzny D."/>
            <person name="Gibbs R."/>
        </authorList>
    </citation>
    <scope>NUCLEOTIDE SEQUENCE</scope>
    <source>
        <strain evidence="2">Sampled in the wild</strain>
    </source>
</reference>
<reference evidence="2" key="2">
    <citation type="submission" date="2017-10" db="EMBL/GenBank/DDBJ databases">
        <title>Ladona fulva Genome sequencing and assembly.</title>
        <authorList>
            <person name="Murali S."/>
            <person name="Richards S."/>
            <person name="Bandaranaike D."/>
            <person name="Bellair M."/>
            <person name="Blankenburg K."/>
            <person name="Chao H."/>
            <person name="Dinh H."/>
            <person name="Doddapaneni H."/>
            <person name="Dugan-Rocha S."/>
            <person name="Elkadiri S."/>
            <person name="Gnanaolivu R."/>
            <person name="Hernandez B."/>
            <person name="Skinner E."/>
            <person name="Javaid M."/>
            <person name="Lee S."/>
            <person name="Li M."/>
            <person name="Ming W."/>
            <person name="Munidasa M."/>
            <person name="Muniz J."/>
            <person name="Nguyen L."/>
            <person name="Hughes D."/>
            <person name="Osuji N."/>
            <person name="Pu L.-L."/>
            <person name="Puazo M."/>
            <person name="Qu C."/>
            <person name="Quiroz J."/>
            <person name="Raj R."/>
            <person name="Weissenberger G."/>
            <person name="Xin Y."/>
            <person name="Zou X."/>
            <person name="Han Y."/>
            <person name="Worley K."/>
            <person name="Muzny D."/>
            <person name="Gibbs R."/>
        </authorList>
    </citation>
    <scope>NUCLEOTIDE SEQUENCE</scope>
    <source>
        <strain evidence="2">Sampled in the wild</strain>
    </source>
</reference>
<organism evidence="2 3">
    <name type="scientific">Ladona fulva</name>
    <name type="common">Scarce chaser dragonfly</name>
    <name type="synonym">Libellula fulva</name>
    <dbReference type="NCBI Taxonomy" id="123851"/>
    <lineage>
        <taxon>Eukaryota</taxon>
        <taxon>Metazoa</taxon>
        <taxon>Ecdysozoa</taxon>
        <taxon>Arthropoda</taxon>
        <taxon>Hexapoda</taxon>
        <taxon>Insecta</taxon>
        <taxon>Pterygota</taxon>
        <taxon>Palaeoptera</taxon>
        <taxon>Odonata</taxon>
        <taxon>Epiprocta</taxon>
        <taxon>Anisoptera</taxon>
        <taxon>Libelluloidea</taxon>
        <taxon>Libellulidae</taxon>
        <taxon>Ladona</taxon>
    </lineage>
</organism>
<dbReference type="AlphaFoldDB" id="A0A8K0K0V9"/>
<feature type="compositionally biased region" description="Basic and acidic residues" evidence="1">
    <location>
        <begin position="61"/>
        <end position="91"/>
    </location>
</feature>